<comment type="caution">
    <text evidence="4">The sequence shown here is derived from an EMBL/GenBank/DDBJ whole genome shotgun (WGS) entry which is preliminary data.</text>
</comment>
<protein>
    <submittedName>
        <fullName evidence="4">Aminoglycoside phosphotransferase</fullName>
    </submittedName>
</protein>
<keyword evidence="4" id="KW-0808">Transferase</keyword>
<dbReference type="SUPFAM" id="SSF56112">
    <property type="entry name" value="Protein kinase-like (PK-like)"/>
    <property type="match status" value="1"/>
</dbReference>
<feature type="domain" description="Aminoglycoside phosphotransferase" evidence="3">
    <location>
        <begin position="42"/>
        <end position="269"/>
    </location>
</feature>
<sequence length="355" mass="40568">MRNQFLIMENRILNFSAESRLSLLKNWLQGIAGDHQLDLASLRPASSDASFRRYFRLDTATGTAIVMDAPPQQEDCRPFIHVTGLLAQADLNVPTVLAQDLQLGFLLLTDLGEQTYYQAIKSGLDDTRLQQLYRDAIAALVRMQQASTQGLPDYDAERLSQELAVFPEWYAQRHCQVQLSNGEQSVLNDAFAILIHDNTRQPSVLVHRDFHSPNLMVGVADRNPGVIDYQDALVGPLSYDIASLVMDARTTWEEQQQLDWAIRYWEAARAAQLPVPVDFADFHRAYEWMGLQRNLRILGVFARLSYRDGKHHYLDHMPRVNTYVRQVAGRYSAFRPLIRLLDKLDGRQVTTGYTF</sequence>
<gene>
    <name evidence="4" type="ORF">CR155_04235</name>
</gene>
<evidence type="ECO:0000256" key="1">
    <source>
        <dbReference type="ARBA" id="ARBA00022741"/>
    </source>
</evidence>
<dbReference type="PANTHER" id="PTHR33540:SF1">
    <property type="entry name" value="N-ACETYLMURAMATE_N-ACETYLGLUCOSAMINE KINASE"/>
    <property type="match status" value="1"/>
</dbReference>
<dbReference type="Proteomes" id="UP000234328">
    <property type="component" value="Unassembled WGS sequence"/>
</dbReference>
<dbReference type="InterPro" id="IPR011009">
    <property type="entry name" value="Kinase-like_dom_sf"/>
</dbReference>
<proteinExistence type="predicted"/>
<dbReference type="GO" id="GO:0005524">
    <property type="term" value="F:ATP binding"/>
    <property type="evidence" value="ECO:0007669"/>
    <property type="project" value="UniProtKB-KW"/>
</dbReference>
<evidence type="ECO:0000313" key="5">
    <source>
        <dbReference type="Proteomes" id="UP000234328"/>
    </source>
</evidence>
<dbReference type="GO" id="GO:0016740">
    <property type="term" value="F:transferase activity"/>
    <property type="evidence" value="ECO:0007669"/>
    <property type="project" value="UniProtKB-KW"/>
</dbReference>
<evidence type="ECO:0000313" key="4">
    <source>
        <dbReference type="EMBL" id="PLC55412.1"/>
    </source>
</evidence>
<dbReference type="Gene3D" id="3.30.200.20">
    <property type="entry name" value="Phosphorylase Kinase, domain 1"/>
    <property type="match status" value="1"/>
</dbReference>
<keyword evidence="1" id="KW-0547">Nucleotide-binding</keyword>
<organism evidence="4 5">
    <name type="scientific">Pollutimonas nitritireducens</name>
    <dbReference type="NCBI Taxonomy" id="2045209"/>
    <lineage>
        <taxon>Bacteria</taxon>
        <taxon>Pseudomonadati</taxon>
        <taxon>Pseudomonadota</taxon>
        <taxon>Betaproteobacteria</taxon>
        <taxon>Burkholderiales</taxon>
        <taxon>Alcaligenaceae</taxon>
        <taxon>Pollutimonas</taxon>
    </lineage>
</organism>
<dbReference type="Gene3D" id="3.90.1200.10">
    <property type="match status" value="1"/>
</dbReference>
<accession>A0A2N4UK61</accession>
<dbReference type="PANTHER" id="PTHR33540">
    <property type="entry name" value="TRNA THREONYLCARBAMOYLADENOSINE BIOSYNTHESIS PROTEIN TSAE"/>
    <property type="match status" value="1"/>
</dbReference>
<evidence type="ECO:0000259" key="3">
    <source>
        <dbReference type="Pfam" id="PF01636"/>
    </source>
</evidence>
<dbReference type="Pfam" id="PF01636">
    <property type="entry name" value="APH"/>
    <property type="match status" value="1"/>
</dbReference>
<reference evidence="4 5" key="1">
    <citation type="submission" date="2017-10" db="EMBL/GenBank/DDBJ databases">
        <title>Two draft genome sequences of Pusillimonas sp. strains isolated from a nitrate- and radionuclide-contaminated groundwater in Russia.</title>
        <authorList>
            <person name="Grouzdev D.S."/>
            <person name="Tourova T.P."/>
            <person name="Goeva M.A."/>
            <person name="Babich T.L."/>
            <person name="Sokolova D.S."/>
            <person name="Abdullin R."/>
            <person name="Poltaraus A.B."/>
            <person name="Toshchakov S.V."/>
            <person name="Nazina T.N."/>
        </authorList>
    </citation>
    <scope>NUCLEOTIDE SEQUENCE [LARGE SCALE GENOMIC DNA]</scope>
    <source>
        <strain evidence="4 5">JR1/69-2-13</strain>
    </source>
</reference>
<dbReference type="AlphaFoldDB" id="A0A2N4UK61"/>
<name>A0A2N4UK61_9BURK</name>
<keyword evidence="2" id="KW-0067">ATP-binding</keyword>
<dbReference type="OrthoDB" id="9809275at2"/>
<dbReference type="EMBL" id="PDNV01000002">
    <property type="protein sequence ID" value="PLC55412.1"/>
    <property type="molecule type" value="Genomic_DNA"/>
</dbReference>
<keyword evidence="5" id="KW-1185">Reference proteome</keyword>
<evidence type="ECO:0000256" key="2">
    <source>
        <dbReference type="ARBA" id="ARBA00022840"/>
    </source>
</evidence>
<dbReference type="RefSeq" id="WP_102068739.1">
    <property type="nucleotide sequence ID" value="NZ_PDNV01000002.1"/>
</dbReference>
<dbReference type="InterPro" id="IPR002575">
    <property type="entry name" value="Aminoglycoside_PTrfase"/>
</dbReference>